<evidence type="ECO:0000313" key="6">
    <source>
        <dbReference type="Proteomes" id="UP000299102"/>
    </source>
</evidence>
<evidence type="ECO:0000259" key="3">
    <source>
        <dbReference type="PROSITE" id="PS50836"/>
    </source>
</evidence>
<dbReference type="InterPro" id="IPR005018">
    <property type="entry name" value="DOMON_domain"/>
</dbReference>
<feature type="domain" description="DM13" evidence="4">
    <location>
        <begin position="179"/>
        <end position="286"/>
    </location>
</feature>
<keyword evidence="6" id="KW-1185">Reference proteome</keyword>
<dbReference type="PROSITE" id="PS50836">
    <property type="entry name" value="DOMON"/>
    <property type="match status" value="1"/>
</dbReference>
<evidence type="ECO:0000256" key="2">
    <source>
        <dbReference type="SAM" id="MobiDB-lite"/>
    </source>
</evidence>
<protein>
    <recommendedName>
        <fullName evidence="7">Protein Skeletor</fullName>
    </recommendedName>
</protein>
<keyword evidence="1" id="KW-0677">Repeat</keyword>
<dbReference type="CDD" id="cd09631">
    <property type="entry name" value="DOMON_DOH"/>
    <property type="match status" value="1"/>
</dbReference>
<organism evidence="5 6">
    <name type="scientific">Eumeta variegata</name>
    <name type="common">Bagworm moth</name>
    <name type="synonym">Eumeta japonica</name>
    <dbReference type="NCBI Taxonomy" id="151549"/>
    <lineage>
        <taxon>Eukaryota</taxon>
        <taxon>Metazoa</taxon>
        <taxon>Ecdysozoa</taxon>
        <taxon>Arthropoda</taxon>
        <taxon>Hexapoda</taxon>
        <taxon>Insecta</taxon>
        <taxon>Pterygota</taxon>
        <taxon>Neoptera</taxon>
        <taxon>Endopterygota</taxon>
        <taxon>Lepidoptera</taxon>
        <taxon>Glossata</taxon>
        <taxon>Ditrysia</taxon>
        <taxon>Tineoidea</taxon>
        <taxon>Psychidae</taxon>
        <taxon>Oiketicinae</taxon>
        <taxon>Eumeta</taxon>
    </lineage>
</organism>
<feature type="region of interest" description="Disordered" evidence="2">
    <location>
        <begin position="601"/>
        <end position="620"/>
    </location>
</feature>
<evidence type="ECO:0000259" key="4">
    <source>
        <dbReference type="PROSITE" id="PS51549"/>
    </source>
</evidence>
<evidence type="ECO:0008006" key="7">
    <source>
        <dbReference type="Google" id="ProtNLM"/>
    </source>
</evidence>
<evidence type="ECO:0000313" key="5">
    <source>
        <dbReference type="EMBL" id="GBP44131.1"/>
    </source>
</evidence>
<dbReference type="PANTHER" id="PTHR24036">
    <property type="entry name" value="SKELETOR-RELATED"/>
    <property type="match status" value="1"/>
</dbReference>
<dbReference type="Proteomes" id="UP000299102">
    <property type="component" value="Unassembled WGS sequence"/>
</dbReference>
<evidence type="ECO:0000256" key="1">
    <source>
        <dbReference type="ARBA" id="ARBA00022737"/>
    </source>
</evidence>
<dbReference type="PROSITE" id="PS51549">
    <property type="entry name" value="DM13"/>
    <property type="match status" value="2"/>
</dbReference>
<reference evidence="5 6" key="1">
    <citation type="journal article" date="2019" name="Commun. Biol.">
        <title>The bagworm genome reveals a unique fibroin gene that provides high tensile strength.</title>
        <authorList>
            <person name="Kono N."/>
            <person name="Nakamura H."/>
            <person name="Ohtoshi R."/>
            <person name="Tomita M."/>
            <person name="Numata K."/>
            <person name="Arakawa K."/>
        </authorList>
    </citation>
    <scope>NUCLEOTIDE SEQUENCE [LARGE SCALE GENOMIC DNA]</scope>
</reference>
<feature type="domain" description="DM13" evidence="4">
    <location>
        <begin position="64"/>
        <end position="171"/>
    </location>
</feature>
<dbReference type="PANTHER" id="PTHR24036:SF16">
    <property type="entry name" value="KNICKKOPF"/>
    <property type="match status" value="1"/>
</dbReference>
<dbReference type="AlphaFoldDB" id="A0A4C1VZ76"/>
<dbReference type="OrthoDB" id="2448405at2759"/>
<dbReference type="InterPro" id="IPR019545">
    <property type="entry name" value="DM13_domain"/>
</dbReference>
<feature type="domain" description="DOMON" evidence="3">
    <location>
        <begin position="313"/>
        <end position="442"/>
    </location>
</feature>
<sequence>MMGMFPDYNILIKDALTTLSRDKTTFYPWIFYFRKNNSWNQNVELKANADLDCQSQDDDGPYRGKLVGKINSYHHQVSGEVYAVDETTLLLIDFNYDGMGDDTFFWAGDSGRPGPQGFIIPNEHGRTNVLERYHDAEIQLKLSGDKKVSRLKWLAIYDIGSQNTFGDVYVPDDFDPPAPHVMSGFSGSKAVSSGPITFVDAKSFIISEFQYDGSGEEVYFWTGLGPQPSSKGQKIPDEYGYLEPLHVYKGTDVRLELPGTSTVFNVQWISIWDAVRRESLATLLLQDTLNLPPALVSEHGYKTTIPNCLQLHRRLQVSWEVFGNQITIQLAGQINEDEYMAFGVSGSDERSQMLYADVAVASRGTVVDYNITAIAPCVRVLDQWKGVCRDDRLGHLDSNQLLSASREDGLSIVSYRRELKPVEEIDREWPVDRDVFVVWAIGALDPDGEPGFHTLFPRNDIRIRLTGESPINTCVPFTKGPKLTPPTPWDHIELTDPALRTFTATLGPGGGLRGYSSTGRSPALVWYINGQMAPDLQLRRGLTYTFRVRGGNNPHSAETYHPLMITTEPRGGLERLDEAAQKNVRVLAGVGYTRRGRPNPNAVGPLCVGRHPPDRDRRRDDEFTSFRSFNRSLIWTCEEGAPGELVATPNTTWPDVVYYHSYTHAGMGGIIRVVDRYRRTSRTGGADSCNEWSASDCAPMEQILVQSLALYSRSAKEKHRHGSTRETKDFSRSLDSIKIMNEVSKFERAINELRDAVPPPSPKKKRRPDDVNHSVMRKEVCDVLRVQIKDRFIHTNHLLASKLFYTDRFADYNKSFPEDDFKKMVNAIS</sequence>
<dbReference type="InterPro" id="IPR045266">
    <property type="entry name" value="DOH_DOMON"/>
</dbReference>
<dbReference type="Pfam" id="PF10517">
    <property type="entry name" value="DM13"/>
    <property type="match status" value="2"/>
</dbReference>
<proteinExistence type="predicted"/>
<dbReference type="SMART" id="SM00664">
    <property type="entry name" value="DoH"/>
    <property type="match status" value="1"/>
</dbReference>
<name>A0A4C1VZ76_EUMVA</name>
<gene>
    <name evidence="5" type="ORF">EVAR_81452_1</name>
</gene>
<dbReference type="SMART" id="SM00686">
    <property type="entry name" value="DM13"/>
    <property type="match status" value="2"/>
</dbReference>
<comment type="caution">
    <text evidence="5">The sequence shown here is derived from an EMBL/GenBank/DDBJ whole genome shotgun (WGS) entry which is preliminary data.</text>
</comment>
<dbReference type="InterPro" id="IPR052126">
    <property type="entry name" value="Spindle_Org/Thrombomodulin"/>
</dbReference>
<feature type="compositionally biased region" description="Basic and acidic residues" evidence="2">
    <location>
        <begin position="611"/>
        <end position="620"/>
    </location>
</feature>
<accession>A0A4C1VZ76</accession>
<dbReference type="Pfam" id="PF03351">
    <property type="entry name" value="DOMON"/>
    <property type="match status" value="1"/>
</dbReference>
<dbReference type="STRING" id="151549.A0A4C1VZ76"/>
<dbReference type="EMBL" id="BGZK01000447">
    <property type="protein sequence ID" value="GBP44131.1"/>
    <property type="molecule type" value="Genomic_DNA"/>
</dbReference>